<reference evidence="2 3" key="1">
    <citation type="submission" date="2023-07" db="EMBL/GenBank/DDBJ databases">
        <title>Genomic Encyclopedia of Type Strains, Phase IV (KMG-IV): sequencing the most valuable type-strain genomes for metagenomic binning, comparative biology and taxonomic classification.</title>
        <authorList>
            <person name="Goeker M."/>
        </authorList>
    </citation>
    <scope>NUCLEOTIDE SEQUENCE [LARGE SCALE GENOMIC DNA]</scope>
    <source>
        <strain evidence="2 3">DSM 17723</strain>
    </source>
</reference>
<dbReference type="Proteomes" id="UP001232245">
    <property type="component" value="Unassembled WGS sequence"/>
</dbReference>
<gene>
    <name evidence="2" type="ORF">J2S02_004556</name>
</gene>
<evidence type="ECO:0000256" key="1">
    <source>
        <dbReference type="SAM" id="Phobius"/>
    </source>
</evidence>
<organism evidence="2 3">
    <name type="scientific">Metabacillus niabensis</name>
    <dbReference type="NCBI Taxonomy" id="324854"/>
    <lineage>
        <taxon>Bacteria</taxon>
        <taxon>Bacillati</taxon>
        <taxon>Bacillota</taxon>
        <taxon>Bacilli</taxon>
        <taxon>Bacillales</taxon>
        <taxon>Bacillaceae</taxon>
        <taxon>Metabacillus</taxon>
    </lineage>
</organism>
<comment type="caution">
    <text evidence="2">The sequence shown here is derived from an EMBL/GenBank/DDBJ whole genome shotgun (WGS) entry which is preliminary data.</text>
</comment>
<feature type="transmembrane region" description="Helical" evidence="1">
    <location>
        <begin position="257"/>
        <end position="281"/>
    </location>
</feature>
<keyword evidence="1" id="KW-0812">Transmembrane</keyword>
<evidence type="ECO:0000313" key="2">
    <source>
        <dbReference type="EMBL" id="MDQ0228176.1"/>
    </source>
</evidence>
<evidence type="ECO:0000313" key="3">
    <source>
        <dbReference type="Proteomes" id="UP001232245"/>
    </source>
</evidence>
<feature type="transmembrane region" description="Helical" evidence="1">
    <location>
        <begin position="301"/>
        <end position="320"/>
    </location>
</feature>
<dbReference type="RefSeq" id="WP_174879914.1">
    <property type="nucleotide sequence ID" value="NZ_CADEPK010000079.1"/>
</dbReference>
<name>A0ABT9Z7D5_9BACI</name>
<dbReference type="EMBL" id="JAUSTZ010000016">
    <property type="protein sequence ID" value="MDQ0228176.1"/>
    <property type="molecule type" value="Genomic_DNA"/>
</dbReference>
<feature type="transmembrane region" description="Helical" evidence="1">
    <location>
        <begin position="226"/>
        <end position="245"/>
    </location>
</feature>
<protein>
    <submittedName>
        <fullName evidence="2">Uncharacterized protein</fullName>
    </submittedName>
</protein>
<accession>A0ABT9Z7D5</accession>
<keyword evidence="1" id="KW-0472">Membrane</keyword>
<keyword evidence="1" id="KW-1133">Transmembrane helix</keyword>
<sequence>MKMIDLYIQEVTKRLPDKSREDIALELRSTIEDMLPDDYTEKEVKAVLMKLGNPAKLANNYLDKPRSLIGPAYYGIYLNLLKMILPIAAFVALTVVITDHIVSYDGKEAVLNVILDVIGLGIWRMIGTAIQTFFWLTVVFAIIERVDPVHKNSLMTGKEWTPDDLELVPYIDNEKRIPSFEVFGGLLWTAIWAIVFFSASSLVGIYEKGPEGLVFVTPTFNQDILHAYWPLVAVVIGLELANSIWKYITRHWTIKLAVFNCCYQFISSIAFVIIITNPRLVLPEFKDYMTEVLSLGASWETWTLSVAIFTYILFAGIEAAKGIRKAKSNKMTNSSLTKTL</sequence>
<proteinExistence type="predicted"/>
<feature type="transmembrane region" description="Helical" evidence="1">
    <location>
        <begin position="185"/>
        <end position="206"/>
    </location>
</feature>
<feature type="transmembrane region" description="Helical" evidence="1">
    <location>
        <begin position="122"/>
        <end position="143"/>
    </location>
</feature>
<dbReference type="Pfam" id="PF22564">
    <property type="entry name" value="HAAS"/>
    <property type="match status" value="1"/>
</dbReference>
<keyword evidence="3" id="KW-1185">Reference proteome</keyword>
<feature type="transmembrane region" description="Helical" evidence="1">
    <location>
        <begin position="83"/>
        <end position="102"/>
    </location>
</feature>